<evidence type="ECO:0000313" key="6">
    <source>
        <dbReference type="Proteomes" id="UP000663855"/>
    </source>
</evidence>
<gene>
    <name evidence="2" type="ORF">BYL167_LOCUS7154</name>
    <name evidence="1" type="ORF">CJN711_LOCUS38289</name>
    <name evidence="4" type="ORF">OVN521_LOCUS15831</name>
    <name evidence="3" type="ORF">SMN809_LOCUS12646</name>
    <name evidence="5" type="ORF">UXM345_LOCUS17776</name>
</gene>
<dbReference type="EMBL" id="CAJOBH010001824">
    <property type="protein sequence ID" value="CAF3875454.1"/>
    <property type="molecule type" value="Genomic_DNA"/>
</dbReference>
<protein>
    <submittedName>
        <fullName evidence="1">Uncharacterized protein</fullName>
    </submittedName>
</protein>
<dbReference type="EMBL" id="CAJOBG010002562">
    <property type="protein sequence ID" value="CAF4014694.1"/>
    <property type="molecule type" value="Genomic_DNA"/>
</dbReference>
<dbReference type="EMBL" id="CAJOBI010004830">
    <property type="protein sequence ID" value="CAF4014247.1"/>
    <property type="molecule type" value="Genomic_DNA"/>
</dbReference>
<proteinExistence type="predicted"/>
<keyword evidence="7" id="KW-1185">Reference proteome</keyword>
<dbReference type="AlphaFoldDB" id="A0A816CD98"/>
<dbReference type="Proteomes" id="UP000663842">
    <property type="component" value="Unassembled WGS sequence"/>
</dbReference>
<dbReference type="Proteomes" id="UP000676336">
    <property type="component" value="Unassembled WGS sequence"/>
</dbReference>
<reference evidence="1" key="1">
    <citation type="submission" date="2021-02" db="EMBL/GenBank/DDBJ databases">
        <authorList>
            <person name="Nowell W R."/>
        </authorList>
    </citation>
    <scope>NUCLEOTIDE SEQUENCE</scope>
</reference>
<evidence type="ECO:0000313" key="2">
    <source>
        <dbReference type="EMBL" id="CAF3875454.1"/>
    </source>
</evidence>
<accession>A0A816CD98</accession>
<comment type="caution">
    <text evidence="1">The sequence shown here is derived from an EMBL/GenBank/DDBJ whole genome shotgun (WGS) entry which is preliminary data.</text>
</comment>
<dbReference type="Proteomes" id="UP000681967">
    <property type="component" value="Unassembled WGS sequence"/>
</dbReference>
<evidence type="ECO:0000313" key="1">
    <source>
        <dbReference type="EMBL" id="CAF1623197.1"/>
    </source>
</evidence>
<evidence type="ECO:0000313" key="4">
    <source>
        <dbReference type="EMBL" id="CAF4014694.1"/>
    </source>
</evidence>
<evidence type="ECO:0000313" key="7">
    <source>
        <dbReference type="Proteomes" id="UP000663866"/>
    </source>
</evidence>
<evidence type="ECO:0000313" key="3">
    <source>
        <dbReference type="EMBL" id="CAF4014247.1"/>
    </source>
</evidence>
<dbReference type="Proteomes" id="UP000663866">
    <property type="component" value="Unassembled WGS sequence"/>
</dbReference>
<dbReference type="Proteomes" id="UP000663855">
    <property type="component" value="Unassembled WGS sequence"/>
</dbReference>
<dbReference type="EMBL" id="CAJNOV010018664">
    <property type="protein sequence ID" value="CAF1623197.1"/>
    <property type="molecule type" value="Genomic_DNA"/>
</dbReference>
<sequence length="133" mass="14861">MVLPTIDKHTIDSSKTNYAIRNTTNDFQGIILEKIDDKLQIFSDCLARIERSKSTRTFINNDSRPASNRSVQIENSTAICSTNLQAQEEISRLKLALAIAPSQSNNNQSPSHYGRSSAFKPIAHLMSDNHTLQ</sequence>
<name>A0A816CD98_9BILA</name>
<evidence type="ECO:0000313" key="5">
    <source>
        <dbReference type="EMBL" id="CAF4027597.1"/>
    </source>
</evidence>
<organism evidence="1 6">
    <name type="scientific">Rotaria magnacalcarata</name>
    <dbReference type="NCBI Taxonomy" id="392030"/>
    <lineage>
        <taxon>Eukaryota</taxon>
        <taxon>Metazoa</taxon>
        <taxon>Spiralia</taxon>
        <taxon>Gnathifera</taxon>
        <taxon>Rotifera</taxon>
        <taxon>Eurotatoria</taxon>
        <taxon>Bdelloidea</taxon>
        <taxon>Philodinida</taxon>
        <taxon>Philodinidae</taxon>
        <taxon>Rotaria</taxon>
    </lineage>
</organism>
<dbReference type="EMBL" id="CAJOBF010002339">
    <property type="protein sequence ID" value="CAF4027597.1"/>
    <property type="molecule type" value="Genomic_DNA"/>
</dbReference>